<dbReference type="InterPro" id="IPR000194">
    <property type="entry name" value="ATPase_F1/V1/A1_a/bsu_nucl-bd"/>
</dbReference>
<accession>A0A419A4N0</accession>
<keyword evidence="3 12" id="KW-0813">Transport</keyword>
<dbReference type="GO" id="GO:0045259">
    <property type="term" value="C:proton-transporting ATP synthase complex"/>
    <property type="evidence" value="ECO:0007669"/>
    <property type="project" value="UniProtKB-KW"/>
</dbReference>
<evidence type="ECO:0000256" key="9">
    <source>
        <dbReference type="ARBA" id="ARBA00023136"/>
    </source>
</evidence>
<dbReference type="Gene3D" id="3.40.50.300">
    <property type="entry name" value="P-loop containing nucleotide triphosphate hydrolases"/>
    <property type="match status" value="1"/>
</dbReference>
<dbReference type="RefSeq" id="WP_119898835.1">
    <property type="nucleotide sequence ID" value="NZ_QNRC01000040.1"/>
</dbReference>
<feature type="domain" description="AAA+ ATPase" evidence="13">
    <location>
        <begin position="143"/>
        <end position="336"/>
    </location>
</feature>
<dbReference type="Proteomes" id="UP000283587">
    <property type="component" value="Unassembled WGS sequence"/>
</dbReference>
<comment type="function">
    <text evidence="12">Produces ATP from ADP in the presence of a proton gradient across the membrane. The catalytic sites are hosted primarily by the beta subunits.</text>
</comment>
<dbReference type="Pfam" id="PF02874">
    <property type="entry name" value="ATP-synt_ab_N"/>
    <property type="match status" value="1"/>
</dbReference>
<keyword evidence="7 12" id="KW-1278">Translocase</keyword>
<keyword evidence="4 12" id="KW-0547">Nucleotide-binding</keyword>
<dbReference type="InterPro" id="IPR004100">
    <property type="entry name" value="ATPase_F1/V1/A1_a/bsu_N"/>
</dbReference>
<protein>
    <recommendedName>
        <fullName evidence="12">ATP synthase subunit beta</fullName>
        <ecNumber evidence="12">7.1.2.2</ecNumber>
    </recommendedName>
    <alternativeName>
        <fullName evidence="12">ATP synthase F1 sector subunit beta</fullName>
    </alternativeName>
    <alternativeName>
        <fullName evidence="12">F-ATPase subunit beta</fullName>
    </alternativeName>
</protein>
<evidence type="ECO:0000256" key="12">
    <source>
        <dbReference type="HAMAP-Rule" id="MF_01347"/>
    </source>
</evidence>
<dbReference type="FunFam" id="1.10.1140.10:FF:000001">
    <property type="entry name" value="ATP synthase subunit beta"/>
    <property type="match status" value="1"/>
</dbReference>
<evidence type="ECO:0000256" key="5">
    <source>
        <dbReference type="ARBA" id="ARBA00022781"/>
    </source>
</evidence>
<dbReference type="InterPro" id="IPR055190">
    <property type="entry name" value="ATP-synt_VA_C"/>
</dbReference>
<dbReference type="SUPFAM" id="SSF50615">
    <property type="entry name" value="N-terminal domain of alpha and beta subunits of F1 ATP synthase"/>
    <property type="match status" value="1"/>
</dbReference>
<dbReference type="SUPFAM" id="SSF47917">
    <property type="entry name" value="C-terminal domain of alpha and beta subunits of F1 ATP synthase"/>
    <property type="match status" value="1"/>
</dbReference>
<comment type="similarity">
    <text evidence="2 12">Belongs to the ATPase alpha/beta chains family.</text>
</comment>
<dbReference type="EMBL" id="QZEW01000061">
    <property type="protein sequence ID" value="RJL10130.1"/>
    <property type="molecule type" value="Genomic_DNA"/>
</dbReference>
<evidence type="ECO:0000256" key="1">
    <source>
        <dbReference type="ARBA" id="ARBA00004370"/>
    </source>
</evidence>
<keyword evidence="15" id="KW-1185">Reference proteome</keyword>
<keyword evidence="5 12" id="KW-0375">Hydrogen ion transport</keyword>
<dbReference type="HAMAP" id="MF_01347">
    <property type="entry name" value="ATP_synth_beta_bact"/>
    <property type="match status" value="1"/>
</dbReference>
<dbReference type="InterPro" id="IPR050053">
    <property type="entry name" value="ATPase_alpha/beta_chains"/>
</dbReference>
<comment type="catalytic activity">
    <reaction evidence="12">
        <text>ATP + H2O + 4 H(+)(in) = ADP + phosphate + 5 H(+)(out)</text>
        <dbReference type="Rhea" id="RHEA:57720"/>
        <dbReference type="ChEBI" id="CHEBI:15377"/>
        <dbReference type="ChEBI" id="CHEBI:15378"/>
        <dbReference type="ChEBI" id="CHEBI:30616"/>
        <dbReference type="ChEBI" id="CHEBI:43474"/>
        <dbReference type="ChEBI" id="CHEBI:456216"/>
        <dbReference type="EC" id="7.1.2.2"/>
    </reaction>
</comment>
<comment type="caution">
    <text evidence="14">The sequence shown here is derived from an EMBL/GenBank/DDBJ whole genome shotgun (WGS) entry which is preliminary data.</text>
</comment>
<dbReference type="OrthoDB" id="9801639at2"/>
<evidence type="ECO:0000256" key="3">
    <source>
        <dbReference type="ARBA" id="ARBA00022448"/>
    </source>
</evidence>
<dbReference type="CDD" id="cd18115">
    <property type="entry name" value="ATP-synt_F1_beta_N"/>
    <property type="match status" value="1"/>
</dbReference>
<evidence type="ECO:0000256" key="2">
    <source>
        <dbReference type="ARBA" id="ARBA00008936"/>
    </source>
</evidence>
<dbReference type="PIRSF" id="PIRSF039072">
    <property type="entry name" value="ATPase_subunit_beta"/>
    <property type="match status" value="1"/>
</dbReference>
<dbReference type="InterPro" id="IPR003593">
    <property type="entry name" value="AAA+_ATPase"/>
</dbReference>
<sequence length="474" mass="50424">MAEAKGKITQVIGAVVDVQFEDHLPAILNALETENNGKKLVLEVAQHLGENTVRTIAMDSSEGLVRGEPVRDTGGPITVPVGDATLGRILNVVGEPVDEGGPVDATETRAIHQPAPDFAAQATSSEILVTGIKVIDLLAPYSKGGKIGLFGGAGVGKTVLIMELINNIAKVHSGYSVFAGVGERTREGNDLYHEMVESGVIKPDNLSESQVALVYGQMNEPPGARMRVALTGLTLAEQFRDATGTDVLFFVDNIFRFTQAGSEVSALLGRIPSAVGYQPTLATDMGAMQERITSTKSGSITSIQAVYVPADDLTDPAPATTFAHLDATTVLSRAISELGIYPAVDPLDSNSRILDPAVVGEEHYQVARDVQGILQKYKSLQDIIAILGMDELSEEDKLTVARARKIQRFLSQPFDVAKVFTGSDGVQVPLEKTIASFKAVVAGEYDHLPEAAFYMVGDIEEVKAKAERLAAEAA</sequence>
<dbReference type="AlphaFoldDB" id="A0A419A4N0"/>
<dbReference type="GO" id="GO:0016787">
    <property type="term" value="F:hydrolase activity"/>
    <property type="evidence" value="ECO:0007669"/>
    <property type="project" value="UniProtKB-KW"/>
</dbReference>
<dbReference type="GO" id="GO:0046933">
    <property type="term" value="F:proton-transporting ATP synthase activity, rotational mechanism"/>
    <property type="evidence" value="ECO:0007669"/>
    <property type="project" value="UniProtKB-UniRule"/>
</dbReference>
<keyword evidence="6 12" id="KW-0067">ATP-binding</keyword>
<feature type="binding site" evidence="12">
    <location>
        <begin position="151"/>
        <end position="158"/>
    </location>
    <ligand>
        <name>ATP</name>
        <dbReference type="ChEBI" id="CHEBI:30616"/>
    </ligand>
</feature>
<dbReference type="InterPro" id="IPR027417">
    <property type="entry name" value="P-loop_NTPase"/>
</dbReference>
<comment type="subcellular location">
    <subcellularLocation>
        <location evidence="12">Cell membrane</location>
        <topology evidence="12">Peripheral membrane protein</topology>
    </subcellularLocation>
    <subcellularLocation>
        <location evidence="1">Membrane</location>
    </subcellularLocation>
</comment>
<name>A0A419A4N0_9RHOB</name>
<dbReference type="InterPro" id="IPR005722">
    <property type="entry name" value="ATP_synth_F1_bsu"/>
</dbReference>
<keyword evidence="12" id="KW-1003">Cell membrane</keyword>
<evidence type="ECO:0000256" key="7">
    <source>
        <dbReference type="ARBA" id="ARBA00022967"/>
    </source>
</evidence>
<dbReference type="CDD" id="cd01133">
    <property type="entry name" value="F1-ATPase_beta_CD"/>
    <property type="match status" value="1"/>
</dbReference>
<evidence type="ECO:0000256" key="10">
    <source>
        <dbReference type="ARBA" id="ARBA00023196"/>
    </source>
</evidence>
<dbReference type="Gene3D" id="2.40.10.170">
    <property type="match status" value="1"/>
</dbReference>
<keyword evidence="8 12" id="KW-0406">Ion transport</keyword>
<evidence type="ECO:0000259" key="13">
    <source>
        <dbReference type="SMART" id="SM00382"/>
    </source>
</evidence>
<dbReference type="Pfam" id="PF00006">
    <property type="entry name" value="ATP-synt_ab"/>
    <property type="match status" value="1"/>
</dbReference>
<dbReference type="FunFam" id="3.40.50.300:FF:000026">
    <property type="entry name" value="ATP synthase subunit beta"/>
    <property type="match status" value="1"/>
</dbReference>
<evidence type="ECO:0000256" key="11">
    <source>
        <dbReference type="ARBA" id="ARBA00023310"/>
    </source>
</evidence>
<evidence type="ECO:0000313" key="15">
    <source>
        <dbReference type="Proteomes" id="UP000283587"/>
    </source>
</evidence>
<dbReference type="FunFam" id="2.40.10.170:FF:000004">
    <property type="entry name" value="ATP synthase subunit beta"/>
    <property type="match status" value="1"/>
</dbReference>
<dbReference type="PANTHER" id="PTHR15184:SF71">
    <property type="entry name" value="ATP SYNTHASE SUBUNIT BETA, MITOCHONDRIAL"/>
    <property type="match status" value="1"/>
</dbReference>
<evidence type="ECO:0000256" key="8">
    <source>
        <dbReference type="ARBA" id="ARBA00023065"/>
    </source>
</evidence>
<reference evidence="15" key="1">
    <citation type="submission" date="2018-09" db="EMBL/GenBank/DDBJ databases">
        <title>Paracoccus onubensis nov. sp. a moderate halophilic bacterium isolated from Gruta de las Maravillas (Aracena, Spain).</title>
        <authorList>
            <person name="Jurado V."/>
            <person name="Gutierrez-Patricio S."/>
            <person name="Gonzalez-Pimentel J.L."/>
            <person name="Miller A.Z."/>
            <person name="Laiz L."/>
            <person name="Saiz-Jimenez C."/>
        </authorList>
    </citation>
    <scope>NUCLEOTIDE SEQUENCE [LARGE SCALE GENOMIC DNA]</scope>
    <source>
        <strain evidence="15">DSM 26381</strain>
    </source>
</reference>
<dbReference type="InterPro" id="IPR036121">
    <property type="entry name" value="ATPase_F1/V1/A1_a/bsu_N_sf"/>
</dbReference>
<dbReference type="Gene3D" id="1.10.1140.10">
    <property type="entry name" value="Bovine Mitochondrial F1-atpase, Atp Synthase Beta Chain, Chain D, domain 3"/>
    <property type="match status" value="1"/>
</dbReference>
<evidence type="ECO:0000313" key="14">
    <source>
        <dbReference type="EMBL" id="RJL10130.1"/>
    </source>
</evidence>
<dbReference type="SMART" id="SM00382">
    <property type="entry name" value="AAA"/>
    <property type="match status" value="1"/>
</dbReference>
<keyword evidence="11 12" id="KW-0066">ATP synthesis</keyword>
<proteinExistence type="inferred from homology"/>
<keyword evidence="14" id="KW-0378">Hydrolase</keyword>
<keyword evidence="10 12" id="KW-0139">CF(1)</keyword>
<dbReference type="NCBIfam" id="TIGR01039">
    <property type="entry name" value="atpD"/>
    <property type="match status" value="1"/>
</dbReference>
<dbReference type="InterPro" id="IPR024034">
    <property type="entry name" value="ATPase_F1/V1_b/a_C"/>
</dbReference>
<organism evidence="14 15">
    <name type="scientific">Paracoccus siganidrum</name>
    <dbReference type="NCBI Taxonomy" id="1276757"/>
    <lineage>
        <taxon>Bacteria</taxon>
        <taxon>Pseudomonadati</taxon>
        <taxon>Pseudomonadota</taxon>
        <taxon>Alphaproteobacteria</taxon>
        <taxon>Rhodobacterales</taxon>
        <taxon>Paracoccaceae</taxon>
        <taxon>Paracoccus</taxon>
    </lineage>
</organism>
<dbReference type="GO" id="GO:0005524">
    <property type="term" value="F:ATP binding"/>
    <property type="evidence" value="ECO:0007669"/>
    <property type="project" value="UniProtKB-UniRule"/>
</dbReference>
<dbReference type="InterPro" id="IPR020003">
    <property type="entry name" value="ATPase_a/bsu_AS"/>
</dbReference>
<gene>
    <name evidence="12 14" type="primary">atpD</name>
    <name evidence="14" type="ORF">D3P05_14285</name>
</gene>
<dbReference type="SUPFAM" id="SSF52540">
    <property type="entry name" value="P-loop containing nucleoside triphosphate hydrolases"/>
    <property type="match status" value="1"/>
</dbReference>
<dbReference type="PROSITE" id="PS00152">
    <property type="entry name" value="ATPASE_ALPHA_BETA"/>
    <property type="match status" value="1"/>
</dbReference>
<dbReference type="PANTHER" id="PTHR15184">
    <property type="entry name" value="ATP SYNTHASE"/>
    <property type="match status" value="1"/>
</dbReference>
<keyword evidence="9 12" id="KW-0472">Membrane</keyword>
<dbReference type="EC" id="7.1.2.2" evidence="12"/>
<dbReference type="GO" id="GO:0005886">
    <property type="term" value="C:plasma membrane"/>
    <property type="evidence" value="ECO:0007669"/>
    <property type="project" value="UniProtKB-SubCell"/>
</dbReference>
<dbReference type="Pfam" id="PF22919">
    <property type="entry name" value="ATP-synt_VA_C"/>
    <property type="match status" value="1"/>
</dbReference>
<evidence type="ECO:0000256" key="6">
    <source>
        <dbReference type="ARBA" id="ARBA00022840"/>
    </source>
</evidence>
<evidence type="ECO:0000256" key="4">
    <source>
        <dbReference type="ARBA" id="ARBA00022741"/>
    </source>
</evidence>
<dbReference type="CDD" id="cd18110">
    <property type="entry name" value="ATP-synt_F1_beta_C"/>
    <property type="match status" value="1"/>
</dbReference>